<protein>
    <submittedName>
        <fullName evidence="1">Uncharacterized protein</fullName>
    </submittedName>
</protein>
<dbReference type="EMBL" id="CACRXK020003252">
    <property type="protein sequence ID" value="CAB3998032.1"/>
    <property type="molecule type" value="Genomic_DNA"/>
</dbReference>
<accession>A0A7D9E1R8</accession>
<gene>
    <name evidence="1" type="ORF">PACLA_8A082413</name>
</gene>
<keyword evidence="2" id="KW-1185">Reference proteome</keyword>
<feature type="non-terminal residue" evidence="1">
    <location>
        <position position="272"/>
    </location>
</feature>
<evidence type="ECO:0000313" key="2">
    <source>
        <dbReference type="Proteomes" id="UP001152795"/>
    </source>
</evidence>
<dbReference type="InterPro" id="IPR036691">
    <property type="entry name" value="Endo/exonu/phosph_ase_sf"/>
</dbReference>
<dbReference type="OrthoDB" id="421040at2759"/>
<evidence type="ECO:0000313" key="1">
    <source>
        <dbReference type="EMBL" id="CAB3998032.1"/>
    </source>
</evidence>
<proteinExistence type="predicted"/>
<dbReference type="SUPFAM" id="SSF56219">
    <property type="entry name" value="DNase I-like"/>
    <property type="match status" value="1"/>
</dbReference>
<dbReference type="Proteomes" id="UP001152795">
    <property type="component" value="Unassembled WGS sequence"/>
</dbReference>
<organism evidence="1 2">
    <name type="scientific">Paramuricea clavata</name>
    <name type="common">Red gorgonian</name>
    <name type="synonym">Violescent sea-whip</name>
    <dbReference type="NCBI Taxonomy" id="317549"/>
    <lineage>
        <taxon>Eukaryota</taxon>
        <taxon>Metazoa</taxon>
        <taxon>Cnidaria</taxon>
        <taxon>Anthozoa</taxon>
        <taxon>Octocorallia</taxon>
        <taxon>Malacalcyonacea</taxon>
        <taxon>Plexauridae</taxon>
        <taxon>Paramuricea</taxon>
    </lineage>
</organism>
<dbReference type="PANTHER" id="PTHR47510">
    <property type="entry name" value="REVERSE TRANSCRIPTASE DOMAIN-CONTAINING PROTEIN"/>
    <property type="match status" value="1"/>
</dbReference>
<dbReference type="Gene3D" id="3.60.10.10">
    <property type="entry name" value="Endonuclease/exonuclease/phosphatase"/>
    <property type="match status" value="1"/>
</dbReference>
<sequence length="272" mass="30885">MERYNRKTFEILKTLFIWLLTSILVIWLFTRSKPQLTVLDDETTFKRVIISSELTKLPDKLCFIWMSTRDIFLRKSSYPCKHRYGLEFSIKHKSLHLVLCILLAGDIATNPGPTLPNAQFGNLSPSHLQVPVDERPNNEFGPAIALANMMSLAPKIDELRCFVENTKPDLISLTETWLNDSISEHHLNIPGYNLLLKNRTSGVHGGVGLYIKNSIKFNALTDIYHPQLEVLWTYIKPTRLPRGASDNAMLDYLASSLTVIEGRYPGCGILIT</sequence>
<reference evidence="1" key="1">
    <citation type="submission" date="2020-04" db="EMBL/GenBank/DDBJ databases">
        <authorList>
            <person name="Alioto T."/>
            <person name="Alioto T."/>
            <person name="Gomez Garrido J."/>
        </authorList>
    </citation>
    <scope>NUCLEOTIDE SEQUENCE</scope>
    <source>
        <strain evidence="1">A484AB</strain>
    </source>
</reference>
<dbReference type="AlphaFoldDB" id="A0A7D9E1R8"/>
<name>A0A7D9E1R8_PARCT</name>
<dbReference type="PANTHER" id="PTHR47510:SF3">
    <property type="entry name" value="ENDO_EXONUCLEASE_PHOSPHATASE DOMAIN-CONTAINING PROTEIN"/>
    <property type="match status" value="1"/>
</dbReference>
<comment type="caution">
    <text evidence="1">The sequence shown here is derived from an EMBL/GenBank/DDBJ whole genome shotgun (WGS) entry which is preliminary data.</text>
</comment>